<dbReference type="EMBL" id="FQXM01000007">
    <property type="protein sequence ID" value="SHH58922.1"/>
    <property type="molecule type" value="Genomic_DNA"/>
</dbReference>
<evidence type="ECO:0000313" key="2">
    <source>
        <dbReference type="Proteomes" id="UP000184447"/>
    </source>
</evidence>
<accession>A0A1M5U798</accession>
<dbReference type="STRING" id="1121316.SAMN02745207_01622"/>
<dbReference type="RefSeq" id="WP_159434059.1">
    <property type="nucleotide sequence ID" value="NZ_FQXM01000007.1"/>
</dbReference>
<name>A0A1M5U798_9CLOT</name>
<evidence type="ECO:0000313" key="1">
    <source>
        <dbReference type="EMBL" id="SHH58922.1"/>
    </source>
</evidence>
<sequence length="46" mass="5512">MLEASEVEDYEMIVKTIEYLENLIIPSKDLIFIFIAVRYLRQYIGE</sequence>
<dbReference type="Proteomes" id="UP000184447">
    <property type="component" value="Unassembled WGS sequence"/>
</dbReference>
<proteinExistence type="predicted"/>
<reference evidence="1 2" key="1">
    <citation type="submission" date="2016-11" db="EMBL/GenBank/DDBJ databases">
        <authorList>
            <person name="Jaros S."/>
            <person name="Januszkiewicz K."/>
            <person name="Wedrychowicz H."/>
        </authorList>
    </citation>
    <scope>NUCLEOTIDE SEQUENCE [LARGE SCALE GENOMIC DNA]</scope>
    <source>
        <strain evidence="1 2">DSM 8605</strain>
    </source>
</reference>
<organism evidence="1 2">
    <name type="scientific">Clostridium grantii DSM 8605</name>
    <dbReference type="NCBI Taxonomy" id="1121316"/>
    <lineage>
        <taxon>Bacteria</taxon>
        <taxon>Bacillati</taxon>
        <taxon>Bacillota</taxon>
        <taxon>Clostridia</taxon>
        <taxon>Eubacteriales</taxon>
        <taxon>Clostridiaceae</taxon>
        <taxon>Clostridium</taxon>
    </lineage>
</organism>
<dbReference type="AlphaFoldDB" id="A0A1M5U798"/>
<protein>
    <submittedName>
        <fullName evidence="1">Uncharacterized protein</fullName>
    </submittedName>
</protein>
<keyword evidence="2" id="KW-1185">Reference proteome</keyword>
<gene>
    <name evidence="1" type="ORF">SAMN02745207_01622</name>
</gene>